<keyword evidence="1" id="KW-0812">Transmembrane</keyword>
<dbReference type="Proteomes" id="UP000077355">
    <property type="component" value="Unassembled WGS sequence"/>
</dbReference>
<proteinExistence type="predicted"/>
<feature type="transmembrane region" description="Helical" evidence="1">
    <location>
        <begin position="63"/>
        <end position="83"/>
    </location>
</feature>
<keyword evidence="1" id="KW-1133">Transmembrane helix</keyword>
<dbReference type="AlphaFoldDB" id="A0A168PXJ4"/>
<keyword evidence="3" id="KW-1185">Reference proteome</keyword>
<evidence type="ECO:0000256" key="1">
    <source>
        <dbReference type="SAM" id="Phobius"/>
    </source>
</evidence>
<accession>A0A168PXJ4</accession>
<organism evidence="2 3">
    <name type="scientific">Paenibacillus antarcticus</name>
    <dbReference type="NCBI Taxonomy" id="253703"/>
    <lineage>
        <taxon>Bacteria</taxon>
        <taxon>Bacillati</taxon>
        <taxon>Bacillota</taxon>
        <taxon>Bacilli</taxon>
        <taxon>Bacillales</taxon>
        <taxon>Paenibacillaceae</taxon>
        <taxon>Paenibacillus</taxon>
    </lineage>
</organism>
<evidence type="ECO:0000313" key="3">
    <source>
        <dbReference type="Proteomes" id="UP000077355"/>
    </source>
</evidence>
<sequence length="88" mass="10224">MKGVINMVRFKQYLSSLFLGISFILFVCPIFVYWFVHGNDDRYIWIISGPFPFSHMGSGPVQVWMFVGLLIFAFICWAISSFLSRTTK</sequence>
<dbReference type="EMBL" id="LVJI01000009">
    <property type="protein sequence ID" value="OAB47167.1"/>
    <property type="molecule type" value="Genomic_DNA"/>
</dbReference>
<comment type="caution">
    <text evidence="2">The sequence shown here is derived from an EMBL/GenBank/DDBJ whole genome shotgun (WGS) entry which is preliminary data.</text>
</comment>
<name>A0A168PXJ4_9BACL</name>
<keyword evidence="1" id="KW-0472">Membrane</keyword>
<feature type="transmembrane region" description="Helical" evidence="1">
    <location>
        <begin position="12"/>
        <end position="36"/>
    </location>
</feature>
<protein>
    <submittedName>
        <fullName evidence="2">Uncharacterized protein</fullName>
    </submittedName>
</protein>
<reference evidence="2 3" key="1">
    <citation type="submission" date="2016-03" db="EMBL/GenBank/DDBJ databases">
        <title>Draft genome sequence of Paenibacillus antarcticus CECT 5836.</title>
        <authorList>
            <person name="Shin S.-K."/>
            <person name="Yi H."/>
        </authorList>
    </citation>
    <scope>NUCLEOTIDE SEQUENCE [LARGE SCALE GENOMIC DNA]</scope>
    <source>
        <strain evidence="2 3">CECT 5836</strain>
    </source>
</reference>
<gene>
    <name evidence="2" type="ORF">PBAT_07770</name>
</gene>
<evidence type="ECO:0000313" key="2">
    <source>
        <dbReference type="EMBL" id="OAB47167.1"/>
    </source>
</evidence>